<dbReference type="RefSeq" id="WP_090901493.1">
    <property type="nucleotide sequence ID" value="NZ_CZPZ01000034.1"/>
</dbReference>
<gene>
    <name evidence="2" type="ORF">COMA2_70056</name>
</gene>
<dbReference type="SUPFAM" id="SSF141371">
    <property type="entry name" value="PilZ domain-like"/>
    <property type="match status" value="1"/>
</dbReference>
<protein>
    <recommendedName>
        <fullName evidence="1">PilZ domain-containing protein</fullName>
    </recommendedName>
</protein>
<evidence type="ECO:0000259" key="1">
    <source>
        <dbReference type="Pfam" id="PF07238"/>
    </source>
</evidence>
<organism evidence="2 3">
    <name type="scientific">Candidatus Nitrospira nitrificans</name>
    <dbReference type="NCBI Taxonomy" id="1742973"/>
    <lineage>
        <taxon>Bacteria</taxon>
        <taxon>Pseudomonadati</taxon>
        <taxon>Nitrospirota</taxon>
        <taxon>Nitrospiria</taxon>
        <taxon>Nitrospirales</taxon>
        <taxon>Nitrospiraceae</taxon>
        <taxon>Nitrospira</taxon>
    </lineage>
</organism>
<dbReference type="GO" id="GO:0035438">
    <property type="term" value="F:cyclic-di-GMP binding"/>
    <property type="evidence" value="ECO:0007669"/>
    <property type="project" value="InterPro"/>
</dbReference>
<dbReference type="Gene3D" id="2.40.10.220">
    <property type="entry name" value="predicted glycosyltransferase like domains"/>
    <property type="match status" value="1"/>
</dbReference>
<sequence length="174" mass="19408">MSRRVSCPRCHKDDVLQGRPQTPRELVAALIWIAPFQCQDCRHRFLARRASTTGSSHPIERREHLRIPVRLCLSFSGGKVRGEGMVLDLSLGGCIIESKTHVRIDDIFYLEIALAEDEAPVEVAAMVRSVSVRGIAFKFLRKAQENKRLQTFIQSHSGSTSTVLSKAVEPIVTG</sequence>
<dbReference type="EMBL" id="CZPZ01000034">
    <property type="protein sequence ID" value="CUS39269.1"/>
    <property type="molecule type" value="Genomic_DNA"/>
</dbReference>
<evidence type="ECO:0000313" key="2">
    <source>
        <dbReference type="EMBL" id="CUS39269.1"/>
    </source>
</evidence>
<name>A0A0S4LP15_9BACT</name>
<accession>A0A0S4LP15</accession>
<keyword evidence="3" id="KW-1185">Reference proteome</keyword>
<proteinExistence type="predicted"/>
<reference evidence="3" key="1">
    <citation type="submission" date="2015-10" db="EMBL/GenBank/DDBJ databases">
        <authorList>
            <person name="Luecker S."/>
            <person name="Luecker S."/>
        </authorList>
    </citation>
    <scope>NUCLEOTIDE SEQUENCE [LARGE SCALE GENOMIC DNA]</scope>
</reference>
<dbReference type="Proteomes" id="UP000198736">
    <property type="component" value="Unassembled WGS sequence"/>
</dbReference>
<dbReference type="InterPro" id="IPR009875">
    <property type="entry name" value="PilZ_domain"/>
</dbReference>
<dbReference type="Pfam" id="PF07238">
    <property type="entry name" value="PilZ"/>
    <property type="match status" value="1"/>
</dbReference>
<evidence type="ECO:0000313" key="3">
    <source>
        <dbReference type="Proteomes" id="UP000198736"/>
    </source>
</evidence>
<dbReference type="OrthoDB" id="9783800at2"/>
<dbReference type="AlphaFoldDB" id="A0A0S4LP15"/>
<feature type="domain" description="PilZ" evidence="1">
    <location>
        <begin position="60"/>
        <end position="153"/>
    </location>
</feature>